<dbReference type="RefSeq" id="WP_074811960.1">
    <property type="nucleotide sequence ID" value="NZ_FOJX01000001.1"/>
</dbReference>
<evidence type="ECO:0000313" key="1">
    <source>
        <dbReference type="EMBL" id="SFA71384.1"/>
    </source>
</evidence>
<protein>
    <submittedName>
        <fullName evidence="1">Uncharacterized protein</fullName>
    </submittedName>
</protein>
<evidence type="ECO:0000313" key="2">
    <source>
        <dbReference type="Proteomes" id="UP000183843"/>
    </source>
</evidence>
<gene>
    <name evidence="1" type="ORF">SAMN05216587_101274</name>
</gene>
<dbReference type="EMBL" id="FOJX01000001">
    <property type="protein sequence ID" value="SFA71384.1"/>
    <property type="molecule type" value="Genomic_DNA"/>
</dbReference>
<accession>A0A1I0V4W8</accession>
<sequence length="60" mass="6876">MKTIYKLDGKKISKKALVEKMGAEQVKRMTKEAWETTMEDPCICNDFWTGNGMLNISFEG</sequence>
<organism evidence="1 2">
    <name type="scientific">Selenomonas ruminantium</name>
    <dbReference type="NCBI Taxonomy" id="971"/>
    <lineage>
        <taxon>Bacteria</taxon>
        <taxon>Bacillati</taxon>
        <taxon>Bacillota</taxon>
        <taxon>Negativicutes</taxon>
        <taxon>Selenomonadales</taxon>
        <taxon>Selenomonadaceae</taxon>
        <taxon>Selenomonas</taxon>
    </lineage>
</organism>
<dbReference type="AlphaFoldDB" id="A0A1I0V4W8"/>
<dbReference type="Proteomes" id="UP000183843">
    <property type="component" value="Unassembled WGS sequence"/>
</dbReference>
<proteinExistence type="predicted"/>
<reference evidence="1 2" key="1">
    <citation type="submission" date="2016-10" db="EMBL/GenBank/DDBJ databases">
        <authorList>
            <person name="de Groot N.N."/>
        </authorList>
    </citation>
    <scope>NUCLEOTIDE SEQUENCE [LARGE SCALE GENOMIC DNA]</scope>
    <source>
        <strain evidence="1 2">L14</strain>
    </source>
</reference>
<name>A0A1I0V4W8_SELRU</name>